<evidence type="ECO:0000313" key="2">
    <source>
        <dbReference type="EMBL" id="AEY61704.1"/>
    </source>
</evidence>
<feature type="compositionally biased region" description="Basic and acidic residues" evidence="1">
    <location>
        <begin position="33"/>
        <end position="44"/>
    </location>
</feature>
<proteinExistence type="evidence at transcript level"/>
<gene>
    <name evidence="2" type="ORF">ACCB13705</name>
</gene>
<reference evidence="2" key="1">
    <citation type="submission" date="2011-11" db="EMBL/GenBank/DDBJ databases">
        <title>Decoding the brain transcriptome of the Eastern honeybee (Apis cerana) based on pyrosequencing.</title>
        <authorList>
            <person name="Sun L."/>
            <person name="Zheng H."/>
            <person name="Wang Y."/>
            <person name="Xie X."/>
            <person name="Zhu Y."/>
            <person name="Gu W."/>
            <person name="Wang S."/>
        </authorList>
    </citation>
    <scope>NUCLEOTIDE SEQUENCE</scope>
    <source>
        <tissue evidence="2">Brain</tissue>
    </source>
</reference>
<protein>
    <submittedName>
        <fullName evidence="2">Furry-like</fullName>
    </submittedName>
</protein>
<accession>V9IMK7</accession>
<feature type="compositionally biased region" description="Polar residues" evidence="1">
    <location>
        <begin position="45"/>
        <end position="79"/>
    </location>
</feature>
<feature type="compositionally biased region" description="Polar residues" evidence="1">
    <location>
        <begin position="8"/>
        <end position="24"/>
    </location>
</feature>
<sequence>MLPENKAYLNNMTEGGETQPTPGNEAQPASEARVTHGEGLHETAAESSSQNIPESNQDLLTVHGTTQGESSDAVSIHTASTSVSGNESSSSRVSAITVVLPWGAQKETVKLQQIGDMDLRPGEFVMRTLFAEFTTQAEKKNGSCNDRT</sequence>
<feature type="compositionally biased region" description="Low complexity" evidence="1">
    <location>
        <begin position="80"/>
        <end position="92"/>
    </location>
</feature>
<feature type="region of interest" description="Disordered" evidence="1">
    <location>
        <begin position="1"/>
        <end position="92"/>
    </location>
</feature>
<organism evidence="2">
    <name type="scientific">Apis cerana</name>
    <name type="common">Indian honeybee</name>
    <dbReference type="NCBI Taxonomy" id="7461"/>
    <lineage>
        <taxon>Eukaryota</taxon>
        <taxon>Metazoa</taxon>
        <taxon>Ecdysozoa</taxon>
        <taxon>Arthropoda</taxon>
        <taxon>Hexapoda</taxon>
        <taxon>Insecta</taxon>
        <taxon>Pterygota</taxon>
        <taxon>Neoptera</taxon>
        <taxon>Endopterygota</taxon>
        <taxon>Hymenoptera</taxon>
        <taxon>Apocrita</taxon>
        <taxon>Aculeata</taxon>
        <taxon>Apoidea</taxon>
        <taxon>Anthophila</taxon>
        <taxon>Apidae</taxon>
        <taxon>Apis</taxon>
    </lineage>
</organism>
<evidence type="ECO:0000256" key="1">
    <source>
        <dbReference type="SAM" id="MobiDB-lite"/>
    </source>
</evidence>
<name>V9IMK7_APICE</name>
<dbReference type="AlphaFoldDB" id="V9IMK7"/>
<dbReference type="EMBL" id="JR052484">
    <property type="protein sequence ID" value="AEY61704.1"/>
    <property type="molecule type" value="mRNA"/>
</dbReference>